<dbReference type="AlphaFoldDB" id="A0A328DBH6"/>
<evidence type="ECO:0000313" key="2">
    <source>
        <dbReference type="Proteomes" id="UP000249390"/>
    </source>
</evidence>
<name>A0A328DBH6_9ASTE</name>
<proteinExistence type="predicted"/>
<dbReference type="Proteomes" id="UP000249390">
    <property type="component" value="Unassembled WGS sequence"/>
</dbReference>
<comment type="caution">
    <text evidence="1">The sequence shown here is derived from an EMBL/GenBank/DDBJ whole genome shotgun (WGS) entry which is preliminary data.</text>
</comment>
<protein>
    <submittedName>
        <fullName evidence="1">Uncharacterized protein</fullName>
    </submittedName>
</protein>
<sequence length="115" mass="12564">MITISLSSTYHGDPIESTAPIIASPLNRTLSLDLEGTLVHVQRFPSKRYRSSNLYDTNDSYTELVPKTEQHCDVPTPTRESIPLSGNAMIGAVDSIGSPWYVDDNGIVIISQSKA</sequence>
<gene>
    <name evidence="1" type="ORF">DM860_008843</name>
</gene>
<evidence type="ECO:0000313" key="1">
    <source>
        <dbReference type="EMBL" id="RAL41661.1"/>
    </source>
</evidence>
<accession>A0A328DBH6</accession>
<dbReference type="EMBL" id="NQVE01000183">
    <property type="protein sequence ID" value="RAL41661.1"/>
    <property type="molecule type" value="Genomic_DNA"/>
</dbReference>
<reference evidence="1 2" key="1">
    <citation type="submission" date="2018-06" db="EMBL/GenBank/DDBJ databases">
        <title>The Genome of Cuscuta australis (Dodder) Provides Insight into the Evolution of Plant Parasitism.</title>
        <authorList>
            <person name="Liu H."/>
        </authorList>
    </citation>
    <scope>NUCLEOTIDE SEQUENCE [LARGE SCALE GENOMIC DNA]</scope>
    <source>
        <strain evidence="2">cv. Yunnan</strain>
        <tissue evidence="1">Vines</tissue>
    </source>
</reference>
<organism evidence="1 2">
    <name type="scientific">Cuscuta australis</name>
    <dbReference type="NCBI Taxonomy" id="267555"/>
    <lineage>
        <taxon>Eukaryota</taxon>
        <taxon>Viridiplantae</taxon>
        <taxon>Streptophyta</taxon>
        <taxon>Embryophyta</taxon>
        <taxon>Tracheophyta</taxon>
        <taxon>Spermatophyta</taxon>
        <taxon>Magnoliopsida</taxon>
        <taxon>eudicotyledons</taxon>
        <taxon>Gunneridae</taxon>
        <taxon>Pentapetalae</taxon>
        <taxon>asterids</taxon>
        <taxon>lamiids</taxon>
        <taxon>Solanales</taxon>
        <taxon>Convolvulaceae</taxon>
        <taxon>Cuscuteae</taxon>
        <taxon>Cuscuta</taxon>
        <taxon>Cuscuta subgen. Grammica</taxon>
        <taxon>Cuscuta sect. Cleistogrammica</taxon>
    </lineage>
</organism>
<keyword evidence="2" id="KW-1185">Reference proteome</keyword>